<keyword evidence="4" id="KW-0378">Hydrolase</keyword>
<dbReference type="SUPFAM" id="SSF52540">
    <property type="entry name" value="P-loop containing nucleoside triphosphate hydrolases"/>
    <property type="match status" value="1"/>
</dbReference>
<dbReference type="GO" id="GO:0004386">
    <property type="term" value="F:helicase activity"/>
    <property type="evidence" value="ECO:0007669"/>
    <property type="project" value="UniProtKB-KW"/>
</dbReference>
<feature type="compositionally biased region" description="Pro residues" evidence="1">
    <location>
        <begin position="292"/>
        <end position="304"/>
    </location>
</feature>
<accession>A0ABY5D595</accession>
<dbReference type="InterPro" id="IPR005114">
    <property type="entry name" value="Helicase_assoc"/>
</dbReference>
<dbReference type="CDD" id="cd18785">
    <property type="entry name" value="SF2_C"/>
    <property type="match status" value="1"/>
</dbReference>
<dbReference type="SMART" id="SM00487">
    <property type="entry name" value="DEXDc"/>
    <property type="match status" value="1"/>
</dbReference>
<reference evidence="4" key="1">
    <citation type="submission" date="2022-06" db="EMBL/GenBank/DDBJ databases">
        <authorList>
            <person name="Ping M."/>
        </authorList>
    </citation>
    <scope>NUCLEOTIDE SEQUENCE</scope>
    <source>
        <strain evidence="4">JCM11759T</strain>
    </source>
</reference>
<dbReference type="Gene3D" id="3.40.50.300">
    <property type="entry name" value="P-loop containing nucleotide triphosphate hydrolases"/>
    <property type="match status" value="2"/>
</dbReference>
<protein>
    <submittedName>
        <fullName evidence="4">DEAD/DEAH box helicase family protein</fullName>
    </submittedName>
</protein>
<organism evidence="4 5">
    <name type="scientific">Nocardiopsis exhalans</name>
    <dbReference type="NCBI Taxonomy" id="163604"/>
    <lineage>
        <taxon>Bacteria</taxon>
        <taxon>Bacillati</taxon>
        <taxon>Actinomycetota</taxon>
        <taxon>Actinomycetes</taxon>
        <taxon>Streptosporangiales</taxon>
        <taxon>Nocardiopsidaceae</taxon>
        <taxon>Nocardiopsis</taxon>
    </lineage>
</organism>
<evidence type="ECO:0000313" key="4">
    <source>
        <dbReference type="EMBL" id="USY18050.1"/>
    </source>
</evidence>
<evidence type="ECO:0000259" key="3">
    <source>
        <dbReference type="PROSITE" id="PS51194"/>
    </source>
</evidence>
<evidence type="ECO:0000256" key="1">
    <source>
        <dbReference type="SAM" id="MobiDB-lite"/>
    </source>
</evidence>
<feature type="compositionally biased region" description="Low complexity" evidence="1">
    <location>
        <begin position="278"/>
        <end position="291"/>
    </location>
</feature>
<dbReference type="EMBL" id="CP099837">
    <property type="protein sequence ID" value="USY18050.1"/>
    <property type="molecule type" value="Genomic_DNA"/>
</dbReference>
<dbReference type="PROSITE" id="PS51192">
    <property type="entry name" value="HELICASE_ATP_BIND_1"/>
    <property type="match status" value="1"/>
</dbReference>
<dbReference type="InterPro" id="IPR001650">
    <property type="entry name" value="Helicase_C-like"/>
</dbReference>
<dbReference type="InterPro" id="IPR006935">
    <property type="entry name" value="Helicase/UvrB_N"/>
</dbReference>
<dbReference type="InterPro" id="IPR027417">
    <property type="entry name" value="P-loop_NTPase"/>
</dbReference>
<gene>
    <name evidence="4" type="ORF">NE857_22300</name>
</gene>
<dbReference type="RefSeq" id="WP_254417526.1">
    <property type="nucleotide sequence ID" value="NZ_BAAAJB010000077.1"/>
</dbReference>
<keyword evidence="4" id="KW-0347">Helicase</keyword>
<proteinExistence type="predicted"/>
<feature type="domain" description="Helicase C-terminal" evidence="3">
    <location>
        <begin position="569"/>
        <end position="735"/>
    </location>
</feature>
<dbReference type="InterPro" id="IPR050742">
    <property type="entry name" value="Helicase_Restrict-Modif_Enz"/>
</dbReference>
<feature type="domain" description="Helicase ATP-binding" evidence="2">
    <location>
        <begin position="323"/>
        <end position="488"/>
    </location>
</feature>
<name>A0ABY5D595_9ACTN</name>
<feature type="region of interest" description="Disordered" evidence="1">
    <location>
        <begin position="239"/>
        <end position="308"/>
    </location>
</feature>
<evidence type="ECO:0000313" key="5">
    <source>
        <dbReference type="Proteomes" id="UP001055940"/>
    </source>
</evidence>
<dbReference type="Pfam" id="PF04851">
    <property type="entry name" value="ResIII"/>
    <property type="match status" value="1"/>
</dbReference>
<dbReference type="PANTHER" id="PTHR47396:SF1">
    <property type="entry name" value="ATP-DEPENDENT HELICASE IRC3-RELATED"/>
    <property type="match status" value="1"/>
</dbReference>
<keyword evidence="5" id="KW-1185">Reference proteome</keyword>
<dbReference type="PROSITE" id="PS51194">
    <property type="entry name" value="HELICASE_CTER"/>
    <property type="match status" value="1"/>
</dbReference>
<dbReference type="InterPro" id="IPR014001">
    <property type="entry name" value="Helicase_ATP-bd"/>
</dbReference>
<keyword evidence="4" id="KW-0067">ATP-binding</keyword>
<dbReference type="Gene3D" id="6.10.140.530">
    <property type="match status" value="1"/>
</dbReference>
<keyword evidence="4" id="KW-0547">Nucleotide-binding</keyword>
<dbReference type="PANTHER" id="PTHR47396">
    <property type="entry name" value="TYPE I RESTRICTION ENZYME ECOKI R PROTEIN"/>
    <property type="match status" value="1"/>
</dbReference>
<sequence>MSFRPPLPVGIAVAPHVSGVWTWSVHTPTTRWRSTDATAARVGELAPVIGEQITTRMGKHMVLVGPPELGLDTPGSAVVTADLIEQARSLATQAVSDLSTGHFRTLDLGLLPADPGRLPGPAWTLAVHAISDTEGADWAWVSGAGWYAIGTHPQVGAPADQVARAGIEHAASISPLGGRVRVLCDDYDAVQAAATMARAAHQARLRADPRAVAELEIDWIEADSTPEHTAAMDLCEQTMAPLPAPPASPDAALTERPAQTPLVPSPPPEPEPEPEPEPVQVPAQVSASPAPHVEPSPLPAPPAPVQGGLELRPEQRAAITQIVRLWERDGLAQLRWPCGYGKTVAYAGAALAVNASLTAVVVTTLELVEQIARTWQGLWGAQLDRVVAVCSDQEILQADQARPTDAFDQELSVFTDPDLLVKACSEPGHTLVVVTYQSLEVLLKACANGLDLGVLVADEAHHTAGPETSVWTRVHQIDALRLYGTATPRFIEAAPDGPRYYSMEDTSTFGQVADERTFGQGIEEGRLADYQVIASVVDQARILAAIQGREELGASHVRLSADLVAAQVSVLDAITTGDLRSLICFAPTLAWAEAFTGSLNEMATLVGGQAPDRELVALHINASSGGPARTRARSLLAAPGERVVVVTVVGCFGEGVDVAAVDAVGLFSATASLERLLQQIGRALRKGGRADKVAQLITPMYTTASDDASAVLEETSYAALAQVLRALRLVDARFDAAVHTHLRTGQGLERWVRPRQLASGSPQMKVDLPALAEAISTVILPDLNSSWWRNFALCQRWVRAHGTLRGDTAFVTITGSPMRGWLIYQRRLYRRGLLSQDQIAALTGLGFVLDSYRGRFWDRLVAETTQWRTHQDDLLPSSDHPFNATLNYARQLRKCNFFTTGQLAWLDEQGMIWDPLHAERSNRITELGEFLAAQQRLPDPLFTAQEQRLARYVAILREAHRAGSLHPDHAAQCQRWQVPLSTGGSRIPPPSPDRRIQVVGELAPKARVEEIVDAVGRGATNDELAQATAVAAPSISTRLTRNGHPPLTRLREQALATHAAQASCVQDLVGIAGRFQVTPSRVARLAPDHLRQQVDP</sequence>
<dbReference type="Proteomes" id="UP001055940">
    <property type="component" value="Chromosome"/>
</dbReference>
<dbReference type="Pfam" id="PF03457">
    <property type="entry name" value="HA"/>
    <property type="match status" value="1"/>
</dbReference>
<evidence type="ECO:0000259" key="2">
    <source>
        <dbReference type="PROSITE" id="PS51192"/>
    </source>
</evidence>